<evidence type="ECO:0000313" key="3">
    <source>
        <dbReference type="Proteomes" id="UP000006732"/>
    </source>
</evidence>
<dbReference type="RefSeq" id="WP_011734924.1">
    <property type="nucleotide sequence ID" value="NC_008609.1"/>
</dbReference>
<gene>
    <name evidence="2" type="ordered locus">Ppro_0990</name>
</gene>
<sequence>MLNSRKGFTLVEMVVVMAVFLVVVMITADAFKTILTQVTKLTKSEESNIEGMLGLEMFRHDIQQAGFGLPYSFLSPIKYAEAGVTPANKFNDGTSTTASAVPRAVVAGDDLAAVTDSGSYNILGDTDYLVLKASSLGLNAASQKWTYMPFDDSVASSPPHIWPSGNMDSGTDRVIVMRKAFSEATYTNQLIVKDSETFSAIYDSDGFDEDDKAFRPTLKEEVYYLYGITPGSAARMPFNRADFFVAAPSDSSQRPAFCAENTGIFYKGVVNHGDGKLNYIPLLDCVADMQVVFGWDVDDGQGNEGQDGAVDTYSTPLALNNVDITVSPSAHKTRVTTALADAEKLRASLKLVKVYLLAQLGRRNPGFQSAETIRVGNVSTDGLSKVHTLTTNMRQYHWKVYRVVVSPKNLQANQ</sequence>
<name>A1AMP7_PELPD</name>
<organism evidence="2 3">
    <name type="scientific">Pelobacter propionicus (strain DSM 2379 / NBRC 103807 / OttBd1)</name>
    <dbReference type="NCBI Taxonomy" id="338966"/>
    <lineage>
        <taxon>Bacteria</taxon>
        <taxon>Pseudomonadati</taxon>
        <taxon>Thermodesulfobacteriota</taxon>
        <taxon>Desulfuromonadia</taxon>
        <taxon>Desulfuromonadales</taxon>
        <taxon>Desulfuromonadaceae</taxon>
        <taxon>Pelobacter</taxon>
    </lineage>
</organism>
<dbReference type="InterPro" id="IPR012902">
    <property type="entry name" value="N_methyl_site"/>
</dbReference>
<dbReference type="AlphaFoldDB" id="A1AMP7"/>
<dbReference type="Proteomes" id="UP000006732">
    <property type="component" value="Chromosome"/>
</dbReference>
<accession>A1AMP7</accession>
<evidence type="ECO:0000313" key="2">
    <source>
        <dbReference type="EMBL" id="ABK98617.1"/>
    </source>
</evidence>
<proteinExistence type="predicted"/>
<protein>
    <submittedName>
        <fullName evidence="2">Uncharacterized protein</fullName>
    </submittedName>
</protein>
<dbReference type="KEGG" id="ppd:Ppro_0990"/>
<evidence type="ECO:0000256" key="1">
    <source>
        <dbReference type="SAM" id="Phobius"/>
    </source>
</evidence>
<keyword evidence="1" id="KW-0472">Membrane</keyword>
<dbReference type="STRING" id="338966.Ppro_0990"/>
<dbReference type="OrthoDB" id="5430888at2"/>
<feature type="transmembrane region" description="Helical" evidence="1">
    <location>
        <begin position="7"/>
        <end position="28"/>
    </location>
</feature>
<dbReference type="HOGENOM" id="CLU_777836_0_0_7"/>
<dbReference type="PROSITE" id="PS00409">
    <property type="entry name" value="PROKAR_NTER_METHYL"/>
    <property type="match status" value="1"/>
</dbReference>
<keyword evidence="1" id="KW-1133">Transmembrane helix</keyword>
<dbReference type="eggNOG" id="COG2165">
    <property type="taxonomic scope" value="Bacteria"/>
</dbReference>
<dbReference type="EMBL" id="CP000482">
    <property type="protein sequence ID" value="ABK98617.1"/>
    <property type="molecule type" value="Genomic_DNA"/>
</dbReference>
<keyword evidence="1" id="KW-0812">Transmembrane</keyword>
<keyword evidence="3" id="KW-1185">Reference proteome</keyword>
<dbReference type="NCBIfam" id="TIGR02532">
    <property type="entry name" value="IV_pilin_GFxxxE"/>
    <property type="match status" value="1"/>
</dbReference>
<reference evidence="2 3" key="1">
    <citation type="submission" date="2006-10" db="EMBL/GenBank/DDBJ databases">
        <title>Complete sequence of chromosome of Pelobacter propionicus DSM 2379.</title>
        <authorList>
            <consortium name="US DOE Joint Genome Institute"/>
            <person name="Copeland A."/>
            <person name="Lucas S."/>
            <person name="Lapidus A."/>
            <person name="Barry K."/>
            <person name="Detter J.C."/>
            <person name="Glavina del Rio T."/>
            <person name="Hammon N."/>
            <person name="Israni S."/>
            <person name="Dalin E."/>
            <person name="Tice H."/>
            <person name="Pitluck S."/>
            <person name="Saunders E."/>
            <person name="Brettin T."/>
            <person name="Bruce D."/>
            <person name="Han C."/>
            <person name="Tapia R."/>
            <person name="Schmutz J."/>
            <person name="Larimer F."/>
            <person name="Land M."/>
            <person name="Hauser L."/>
            <person name="Kyrpides N."/>
            <person name="Kim E."/>
            <person name="Lovley D."/>
            <person name="Richardson P."/>
        </authorList>
    </citation>
    <scope>NUCLEOTIDE SEQUENCE [LARGE SCALE GENOMIC DNA]</scope>
    <source>
        <strain evidence="3">DSM 2379 / NBRC 103807 / OttBd1</strain>
    </source>
</reference>
<dbReference type="Pfam" id="PF07963">
    <property type="entry name" value="N_methyl"/>
    <property type="match status" value="1"/>
</dbReference>